<protein>
    <recommendedName>
        <fullName evidence="8">Angiotensin-converting enzyme</fullName>
        <ecNumber evidence="8">3.4.-.-</ecNumber>
    </recommendedName>
</protein>
<evidence type="ECO:0000313" key="9">
    <source>
        <dbReference type="EMBL" id="GFY38347.1"/>
    </source>
</evidence>
<dbReference type="GO" id="GO:0005886">
    <property type="term" value="C:plasma membrane"/>
    <property type="evidence" value="ECO:0007669"/>
    <property type="project" value="TreeGrafter"/>
</dbReference>
<organism evidence="9 10">
    <name type="scientific">Trichonephila inaurata madagascariensis</name>
    <dbReference type="NCBI Taxonomy" id="2747483"/>
    <lineage>
        <taxon>Eukaryota</taxon>
        <taxon>Metazoa</taxon>
        <taxon>Ecdysozoa</taxon>
        <taxon>Arthropoda</taxon>
        <taxon>Chelicerata</taxon>
        <taxon>Arachnida</taxon>
        <taxon>Araneae</taxon>
        <taxon>Araneomorphae</taxon>
        <taxon>Entelegynae</taxon>
        <taxon>Araneoidea</taxon>
        <taxon>Nephilidae</taxon>
        <taxon>Trichonephila</taxon>
        <taxon>Trichonephila inaurata</taxon>
    </lineage>
</organism>
<keyword evidence="8" id="KW-0378">Hydrolase</keyword>
<dbReference type="AlphaFoldDB" id="A0A8X6WNA8"/>
<evidence type="ECO:0000256" key="3">
    <source>
        <dbReference type="ARBA" id="ARBA00023157"/>
    </source>
</evidence>
<reference evidence="9" key="1">
    <citation type="submission" date="2020-08" db="EMBL/GenBank/DDBJ databases">
        <title>Multicomponent nature underlies the extraordinary mechanical properties of spider dragline silk.</title>
        <authorList>
            <person name="Kono N."/>
            <person name="Nakamura H."/>
            <person name="Mori M."/>
            <person name="Yoshida Y."/>
            <person name="Ohtoshi R."/>
            <person name="Malay A.D."/>
            <person name="Moran D.A.P."/>
            <person name="Tomita M."/>
            <person name="Numata K."/>
            <person name="Arakawa K."/>
        </authorList>
    </citation>
    <scope>NUCLEOTIDE SEQUENCE</scope>
</reference>
<comment type="similarity">
    <text evidence="1 7 8">Belongs to the peptidase M2 family.</text>
</comment>
<dbReference type="EMBL" id="BMAV01000799">
    <property type="protein sequence ID" value="GFY38347.1"/>
    <property type="molecule type" value="Genomic_DNA"/>
</dbReference>
<dbReference type="PANTHER" id="PTHR10514:SF27">
    <property type="entry name" value="ANGIOTENSIN-CONVERTING ENZYME"/>
    <property type="match status" value="1"/>
</dbReference>
<evidence type="ECO:0000256" key="4">
    <source>
        <dbReference type="ARBA" id="ARBA00023180"/>
    </source>
</evidence>
<keyword evidence="3 6" id="KW-1015">Disulfide bond</keyword>
<keyword evidence="8" id="KW-0479">Metal-binding</keyword>
<dbReference type="GO" id="GO:0008237">
    <property type="term" value="F:metallopeptidase activity"/>
    <property type="evidence" value="ECO:0007669"/>
    <property type="project" value="UniProtKB-KW"/>
</dbReference>
<gene>
    <name evidence="9" type="primary">ACE</name>
    <name evidence="9" type="ORF">TNIN_309381</name>
</gene>
<dbReference type="PANTHER" id="PTHR10514">
    <property type="entry name" value="ANGIOTENSIN-CONVERTING ENZYME"/>
    <property type="match status" value="1"/>
</dbReference>
<dbReference type="GO" id="GO:0006508">
    <property type="term" value="P:proteolysis"/>
    <property type="evidence" value="ECO:0007669"/>
    <property type="project" value="UniProtKB-KW"/>
</dbReference>
<keyword evidence="8" id="KW-0482">Metalloprotease</keyword>
<dbReference type="OrthoDB" id="6432818at2759"/>
<dbReference type="GO" id="GO:0008241">
    <property type="term" value="F:peptidyl-dipeptidase activity"/>
    <property type="evidence" value="ECO:0007669"/>
    <property type="project" value="InterPro"/>
</dbReference>
<keyword evidence="8" id="KW-0645">Protease</keyword>
<dbReference type="EC" id="3.4.-.-" evidence="8"/>
<dbReference type="SUPFAM" id="SSF55486">
    <property type="entry name" value="Metalloproteases ('zincins'), catalytic domain"/>
    <property type="match status" value="1"/>
</dbReference>
<dbReference type="Proteomes" id="UP000886998">
    <property type="component" value="Unassembled WGS sequence"/>
</dbReference>
<keyword evidence="8" id="KW-0121">Carboxypeptidase</keyword>
<comment type="cofactor">
    <cofactor evidence="8">
        <name>Zn(2+)</name>
        <dbReference type="ChEBI" id="CHEBI:29105"/>
    </cofactor>
    <text evidence="8">Binds 1 zinc ion per subunit.</text>
</comment>
<accession>A0A8X6WNA8</accession>
<comment type="caution">
    <text evidence="7">Lacks conserved residue(s) required for the propagation of feature annotation.</text>
</comment>
<keyword evidence="10" id="KW-1185">Reference proteome</keyword>
<sequence>MQYPHSTHTSSTYGEIKCTMEQLRVMNLTRNTGNTGRYYANESKKLQYQGVCPPVRRTEENFDIGAKYHIASDTEYWRYYVSNILQFQIHESLCNEAGITGPYHNCTIYKNRKAGKILAKLLKKGKSQCWKKALKIFSRNKFNKLDADSLLRYFAPLMKWLKKKNKKAFKGWKSSDPMICPGGKDSTSGTPSILVSTPKGLI</sequence>
<keyword evidence="8" id="KW-0862">Zinc</keyword>
<evidence type="ECO:0000256" key="8">
    <source>
        <dbReference type="RuleBase" id="RU361144"/>
    </source>
</evidence>
<evidence type="ECO:0000256" key="5">
    <source>
        <dbReference type="PIRSR" id="PIRSR601548-2"/>
    </source>
</evidence>
<dbReference type="InterPro" id="IPR001548">
    <property type="entry name" value="Peptidase_M2"/>
</dbReference>
<keyword evidence="4 8" id="KW-0325">Glycoprotein</keyword>
<evidence type="ECO:0000256" key="1">
    <source>
        <dbReference type="ARBA" id="ARBA00008139"/>
    </source>
</evidence>
<dbReference type="PROSITE" id="PS52011">
    <property type="entry name" value="PEPTIDASE_M2"/>
    <property type="match status" value="1"/>
</dbReference>
<evidence type="ECO:0000313" key="10">
    <source>
        <dbReference type="Proteomes" id="UP000886998"/>
    </source>
</evidence>
<name>A0A8X6WNA8_9ARAC</name>
<dbReference type="GO" id="GO:0004180">
    <property type="term" value="F:carboxypeptidase activity"/>
    <property type="evidence" value="ECO:0007669"/>
    <property type="project" value="UniProtKB-KW"/>
</dbReference>
<feature type="disulfide bond" evidence="6">
    <location>
        <begin position="94"/>
        <end position="106"/>
    </location>
</feature>
<evidence type="ECO:0000256" key="7">
    <source>
        <dbReference type="PROSITE-ProRule" id="PRU01355"/>
    </source>
</evidence>
<dbReference type="GO" id="GO:0046872">
    <property type="term" value="F:metal ion binding"/>
    <property type="evidence" value="ECO:0007669"/>
    <property type="project" value="UniProtKB-KW"/>
</dbReference>
<comment type="caution">
    <text evidence="9">The sequence shown here is derived from an EMBL/GenBank/DDBJ whole genome shotgun (WGS) entry which is preliminary data.</text>
</comment>
<evidence type="ECO:0000256" key="2">
    <source>
        <dbReference type="ARBA" id="ARBA00022729"/>
    </source>
</evidence>
<proteinExistence type="inferred from homology"/>
<dbReference type="Pfam" id="PF01401">
    <property type="entry name" value="Peptidase_M2"/>
    <property type="match status" value="1"/>
</dbReference>
<dbReference type="PRINTS" id="PR00791">
    <property type="entry name" value="PEPDIPTASEA"/>
</dbReference>
<evidence type="ECO:0000256" key="6">
    <source>
        <dbReference type="PIRSR" id="PIRSR601548-4"/>
    </source>
</evidence>
<keyword evidence="2" id="KW-0732">Signal</keyword>
<feature type="binding site" evidence="5">
    <location>
        <position position="78"/>
    </location>
    <ligand>
        <name>chloride</name>
        <dbReference type="ChEBI" id="CHEBI:17996"/>
        <label>1</label>
    </ligand>
</feature>